<comment type="caution">
    <text evidence="5">The sequence shown here is derived from an EMBL/GenBank/DDBJ whole genome shotgun (WGS) entry which is preliminary data.</text>
</comment>
<organism evidence="5 6">
    <name type="scientific">Holospora obtusa F1</name>
    <dbReference type="NCBI Taxonomy" id="1399147"/>
    <lineage>
        <taxon>Bacteria</taxon>
        <taxon>Pseudomonadati</taxon>
        <taxon>Pseudomonadota</taxon>
        <taxon>Alphaproteobacteria</taxon>
        <taxon>Holosporales</taxon>
        <taxon>Holosporaceae</taxon>
        <taxon>Holospora</taxon>
    </lineage>
</organism>
<dbReference type="eggNOG" id="COG3497">
    <property type="taxonomic scope" value="Bacteria"/>
</dbReference>
<feature type="domain" description="Tail sheath protein C-terminal" evidence="3">
    <location>
        <begin position="279"/>
        <end position="379"/>
    </location>
</feature>
<dbReference type="Proteomes" id="UP000019112">
    <property type="component" value="Unassembled WGS sequence"/>
</dbReference>
<dbReference type="InterPro" id="IPR035089">
    <property type="entry name" value="Phage_sheath_subtilisin"/>
</dbReference>
<dbReference type="RefSeq" id="WP_021827497.1">
    <property type="nucleotide sequence ID" value="NZ_AWTR02000048.1"/>
</dbReference>
<dbReference type="PANTHER" id="PTHR35861:SF1">
    <property type="entry name" value="PHAGE TAIL SHEATH PROTEIN"/>
    <property type="match status" value="1"/>
</dbReference>
<dbReference type="EMBL" id="AWTR02000048">
    <property type="protein sequence ID" value="ETZ07384.1"/>
    <property type="molecule type" value="Genomic_DNA"/>
</dbReference>
<evidence type="ECO:0000259" key="2">
    <source>
        <dbReference type="Pfam" id="PF04984"/>
    </source>
</evidence>
<proteinExistence type="inferred from homology"/>
<dbReference type="PANTHER" id="PTHR35861">
    <property type="match status" value="1"/>
</dbReference>
<gene>
    <name evidence="5" type="ORF">P618_200448</name>
</gene>
<evidence type="ECO:0000256" key="1">
    <source>
        <dbReference type="ARBA" id="ARBA00008005"/>
    </source>
</evidence>
<evidence type="ECO:0000259" key="4">
    <source>
        <dbReference type="Pfam" id="PF22671"/>
    </source>
</evidence>
<dbReference type="Pfam" id="PF22671">
    <property type="entry name" value="Gp18_domIII_N"/>
    <property type="match status" value="1"/>
</dbReference>
<dbReference type="InterPro" id="IPR054564">
    <property type="entry name" value="Gp18_domIII_N"/>
</dbReference>
<dbReference type="STRING" id="1399147.P618_200448"/>
<keyword evidence="6" id="KW-1185">Reference proteome</keyword>
<dbReference type="AlphaFoldDB" id="W6TET1"/>
<comment type="similarity">
    <text evidence="1">Belongs to the myoviridae tail sheath protein family.</text>
</comment>
<evidence type="ECO:0000313" key="6">
    <source>
        <dbReference type="Proteomes" id="UP000019112"/>
    </source>
</evidence>
<dbReference type="InterPro" id="IPR052042">
    <property type="entry name" value="Tail_sheath_structural"/>
</dbReference>
<dbReference type="InterPro" id="IPR020287">
    <property type="entry name" value="Tail_sheath_C"/>
</dbReference>
<dbReference type="Pfam" id="PF04984">
    <property type="entry name" value="Phage_sheath_1"/>
    <property type="match status" value="1"/>
</dbReference>
<protein>
    <submittedName>
        <fullName evidence="5">Major tail sheath protein</fullName>
    </submittedName>
</protein>
<evidence type="ECO:0000313" key="5">
    <source>
        <dbReference type="EMBL" id="ETZ07384.1"/>
    </source>
</evidence>
<sequence>MAEQFLHGVEVSEITSGPRTIRTTKSSIIGLIGTAPDADNTVFPLNKPVLIVGSRREAAKLGTTGTLPMAINGIFDQIGAMVIVVRVEAGEDEAETIANIIGGVDSQTGDYKGVQAFLSAESIVHAAPRVLIAAGFTHQRPNNQANPVISSMLVIADRLRAVIIADGPNTNDQEAITWRNDFGNARVYVVDPWVKIFIDSEQVVPPSPYIAGLIARSDNENGFWWSPSNQEIYGIVGTARPVDFTLGDANCRANFLNENEVTTIIRQEGYRLWGNRSCSSDPKWAFLSVRRTADLINDSLLRAHMWAVDRNITRTYLDDVVESVNAYLAHLKALGAILGGQCYPDPELNTPANIAQGKVYFDFDFTPPYPAERIVFRSHLINDYIKELI</sequence>
<name>W6TET1_HOLOB</name>
<feature type="domain" description="Tail sheath protein subtilisin-like" evidence="2">
    <location>
        <begin position="120"/>
        <end position="278"/>
    </location>
</feature>
<dbReference type="Pfam" id="PF17482">
    <property type="entry name" value="Phage_sheath_1C"/>
    <property type="match status" value="1"/>
</dbReference>
<dbReference type="Gene3D" id="3.40.50.11780">
    <property type="match status" value="1"/>
</dbReference>
<reference evidence="5 6" key="1">
    <citation type="journal article" date="2014" name="FEMS Microbiol. Lett.">
        <title>Draft genome sequences of three Holospora species (Holospora obtusa, Holospora undulata, and Holospora elegans), endonuclear symbiotic bacteria of the ciliate Paramecium caudatum.</title>
        <authorList>
            <person name="Dohra H."/>
            <person name="Tanaka K."/>
            <person name="Suzuki T."/>
            <person name="Fujishima M."/>
            <person name="Suzuki H."/>
        </authorList>
    </citation>
    <scope>NUCLEOTIDE SEQUENCE [LARGE SCALE GENOMIC DNA]</scope>
    <source>
        <strain evidence="5 6">F1</strain>
    </source>
</reference>
<evidence type="ECO:0000259" key="3">
    <source>
        <dbReference type="Pfam" id="PF17482"/>
    </source>
</evidence>
<feature type="domain" description="Tail sheath protein Gp18-like" evidence="4">
    <location>
        <begin position="27"/>
        <end position="87"/>
    </location>
</feature>
<dbReference type="OrthoDB" id="9767864at2"/>
<accession>W6TET1</accession>